<proteinExistence type="predicted"/>
<dbReference type="Proteomes" id="UP000250174">
    <property type="component" value="Unassembled WGS sequence"/>
</dbReference>
<reference evidence="1 2" key="1">
    <citation type="submission" date="2016-03" db="EMBL/GenBank/DDBJ databases">
        <title>Comparison of Bacillus endophyticus and B. anthracis characteristics using whole genome sequence analysis and microbiological techniques.</title>
        <authorList>
            <person name="Lekota K.E."/>
            <person name="Mafofo J."/>
            <person name="Rees J."/>
            <person name="Muchadeyi F.C."/>
            <person name="Madoroba E."/>
            <person name="Van Heerden H."/>
        </authorList>
    </citation>
    <scope>NUCLEOTIDE SEQUENCE [LARGE SCALE GENOMIC DNA]</scope>
    <source>
        <strain evidence="1 2">3631_10C</strain>
    </source>
</reference>
<dbReference type="EMBL" id="LVYK01000028">
    <property type="protein sequence ID" value="RAS76298.1"/>
    <property type="molecule type" value="Genomic_DNA"/>
</dbReference>
<comment type="caution">
    <text evidence="1">The sequence shown here is derived from an EMBL/GenBank/DDBJ whole genome shotgun (WGS) entry which is preliminary data.</text>
</comment>
<evidence type="ECO:0000313" key="1">
    <source>
        <dbReference type="EMBL" id="RAS76298.1"/>
    </source>
</evidence>
<sequence length="60" mass="7612">MTQEEFIYFRNERELYLDALIEKLVTGKQNIERKKFFYQKLDQWRDRALLLYSEHEKMKH</sequence>
<evidence type="ECO:0000313" key="2">
    <source>
        <dbReference type="Proteomes" id="UP000250174"/>
    </source>
</evidence>
<protein>
    <submittedName>
        <fullName evidence="1">Uncharacterized protein</fullName>
    </submittedName>
</protein>
<gene>
    <name evidence="1" type="ORF">A3864_13545</name>
</gene>
<organism evidence="1 2">
    <name type="scientific">Priestia endophytica</name>
    <dbReference type="NCBI Taxonomy" id="135735"/>
    <lineage>
        <taxon>Bacteria</taxon>
        <taxon>Bacillati</taxon>
        <taxon>Bacillota</taxon>
        <taxon>Bacilli</taxon>
        <taxon>Bacillales</taxon>
        <taxon>Bacillaceae</taxon>
        <taxon>Priestia</taxon>
    </lineage>
</organism>
<dbReference type="AlphaFoldDB" id="A0AAX1Q7P5"/>
<accession>A0AAX1Q7P5</accession>
<name>A0AAX1Q7P5_9BACI</name>